<sequence length="64" mass="7203">MGVYRVFTDRLTGQKILSVGDYNFEKQCDLETGETKWSCSFETCKAFAKTLGAEEEHCTLIGES</sequence>
<feature type="non-terminal residue" evidence="1">
    <location>
        <position position="64"/>
    </location>
</feature>
<protein>
    <recommendedName>
        <fullName evidence="4">FLYWCH-type domain-containing protein</fullName>
    </recommendedName>
</protein>
<dbReference type="EMBL" id="CADCXU010025701">
    <property type="protein sequence ID" value="CAB0012989.1"/>
    <property type="molecule type" value="Genomic_DNA"/>
</dbReference>
<proteinExistence type="predicted"/>
<evidence type="ECO:0000313" key="3">
    <source>
        <dbReference type="Proteomes" id="UP000479000"/>
    </source>
</evidence>
<dbReference type="Proteomes" id="UP000479000">
    <property type="component" value="Unassembled WGS sequence"/>
</dbReference>
<evidence type="ECO:0000313" key="2">
    <source>
        <dbReference type="EMBL" id="CAB0018254.1"/>
    </source>
</evidence>
<name>A0A6H5H7V8_9HEMI</name>
<evidence type="ECO:0008006" key="4">
    <source>
        <dbReference type="Google" id="ProtNLM"/>
    </source>
</evidence>
<accession>A0A6H5H7V8</accession>
<dbReference type="AlphaFoldDB" id="A0A6H5H7V8"/>
<evidence type="ECO:0000313" key="1">
    <source>
        <dbReference type="EMBL" id="CAB0012989.1"/>
    </source>
</evidence>
<keyword evidence="3" id="KW-1185">Reference proteome</keyword>
<organism evidence="1 3">
    <name type="scientific">Nesidiocoris tenuis</name>
    <dbReference type="NCBI Taxonomy" id="355587"/>
    <lineage>
        <taxon>Eukaryota</taxon>
        <taxon>Metazoa</taxon>
        <taxon>Ecdysozoa</taxon>
        <taxon>Arthropoda</taxon>
        <taxon>Hexapoda</taxon>
        <taxon>Insecta</taxon>
        <taxon>Pterygota</taxon>
        <taxon>Neoptera</taxon>
        <taxon>Paraneoptera</taxon>
        <taxon>Hemiptera</taxon>
        <taxon>Heteroptera</taxon>
        <taxon>Panheteroptera</taxon>
        <taxon>Cimicomorpha</taxon>
        <taxon>Miridae</taxon>
        <taxon>Dicyphina</taxon>
        <taxon>Nesidiocoris</taxon>
    </lineage>
</organism>
<gene>
    <name evidence="1" type="ORF">NTEN_LOCUS17673</name>
    <name evidence="2" type="ORF">NTEN_LOCUS22163</name>
</gene>
<reference evidence="1 3" key="1">
    <citation type="submission" date="2020-02" db="EMBL/GenBank/DDBJ databases">
        <authorList>
            <person name="Ferguson B K."/>
        </authorList>
    </citation>
    <scope>NUCLEOTIDE SEQUENCE [LARGE SCALE GENOMIC DNA]</scope>
</reference>
<dbReference type="EMBL" id="CADCXU010032355">
    <property type="protein sequence ID" value="CAB0018254.1"/>
    <property type="molecule type" value="Genomic_DNA"/>
</dbReference>